<reference evidence="6" key="1">
    <citation type="submission" date="2022-08" db="EMBL/GenBank/DDBJ databases">
        <authorList>
            <person name="Deng Y."/>
            <person name="Han X.-F."/>
            <person name="Zhang Y.-Q."/>
        </authorList>
    </citation>
    <scope>NUCLEOTIDE SEQUENCE</scope>
    <source>
        <strain evidence="6">CPCC 203407</strain>
    </source>
</reference>
<dbReference type="PANTHER" id="PTHR43537:SF45">
    <property type="entry name" value="GNTR FAMILY REGULATORY PROTEIN"/>
    <property type="match status" value="1"/>
</dbReference>
<evidence type="ECO:0000256" key="1">
    <source>
        <dbReference type="ARBA" id="ARBA00023015"/>
    </source>
</evidence>
<dbReference type="GO" id="GO:0003700">
    <property type="term" value="F:DNA-binding transcription factor activity"/>
    <property type="evidence" value="ECO:0007669"/>
    <property type="project" value="InterPro"/>
</dbReference>
<dbReference type="InterPro" id="IPR036390">
    <property type="entry name" value="WH_DNA-bd_sf"/>
</dbReference>
<dbReference type="Gene3D" id="1.10.10.10">
    <property type="entry name" value="Winged helix-like DNA-binding domain superfamily/Winged helix DNA-binding domain"/>
    <property type="match status" value="1"/>
</dbReference>
<dbReference type="SUPFAM" id="SSF46785">
    <property type="entry name" value="Winged helix' DNA-binding domain"/>
    <property type="match status" value="1"/>
</dbReference>
<evidence type="ECO:0000256" key="4">
    <source>
        <dbReference type="SAM" id="MobiDB-lite"/>
    </source>
</evidence>
<evidence type="ECO:0000256" key="3">
    <source>
        <dbReference type="ARBA" id="ARBA00023163"/>
    </source>
</evidence>
<keyword evidence="3" id="KW-0804">Transcription</keyword>
<evidence type="ECO:0000259" key="5">
    <source>
        <dbReference type="PROSITE" id="PS50949"/>
    </source>
</evidence>
<dbReference type="Gene3D" id="1.20.120.530">
    <property type="entry name" value="GntR ligand-binding domain-like"/>
    <property type="match status" value="1"/>
</dbReference>
<evidence type="ECO:0000256" key="2">
    <source>
        <dbReference type="ARBA" id="ARBA00023125"/>
    </source>
</evidence>
<name>A0AA42BWC5_9MICO</name>
<dbReference type="AlphaFoldDB" id="A0AA42BWC5"/>
<dbReference type="Proteomes" id="UP001165587">
    <property type="component" value="Unassembled WGS sequence"/>
</dbReference>
<dbReference type="Pfam" id="PF00392">
    <property type="entry name" value="GntR"/>
    <property type="match status" value="1"/>
</dbReference>
<feature type="region of interest" description="Disordered" evidence="4">
    <location>
        <begin position="1"/>
        <end position="21"/>
    </location>
</feature>
<feature type="region of interest" description="Disordered" evidence="4">
    <location>
        <begin position="140"/>
        <end position="160"/>
    </location>
</feature>
<dbReference type="SMART" id="SM00345">
    <property type="entry name" value="HTH_GNTR"/>
    <property type="match status" value="1"/>
</dbReference>
<feature type="domain" description="HTH gntR-type" evidence="5">
    <location>
        <begin position="31"/>
        <end position="97"/>
    </location>
</feature>
<dbReference type="GO" id="GO:0003677">
    <property type="term" value="F:DNA binding"/>
    <property type="evidence" value="ECO:0007669"/>
    <property type="project" value="UniProtKB-KW"/>
</dbReference>
<organism evidence="6 7">
    <name type="scientific">Herbiconiux oxytropis</name>
    <dbReference type="NCBI Taxonomy" id="2970915"/>
    <lineage>
        <taxon>Bacteria</taxon>
        <taxon>Bacillati</taxon>
        <taxon>Actinomycetota</taxon>
        <taxon>Actinomycetes</taxon>
        <taxon>Micrococcales</taxon>
        <taxon>Microbacteriaceae</taxon>
        <taxon>Herbiconiux</taxon>
    </lineage>
</organism>
<dbReference type="PANTHER" id="PTHR43537">
    <property type="entry name" value="TRANSCRIPTIONAL REGULATOR, GNTR FAMILY"/>
    <property type="match status" value="1"/>
</dbReference>
<dbReference type="EMBL" id="JANLCK010000015">
    <property type="protein sequence ID" value="MCS5727864.1"/>
    <property type="molecule type" value="Genomic_DNA"/>
</dbReference>
<gene>
    <name evidence="6" type="ORF">N1028_18360</name>
</gene>
<evidence type="ECO:0000313" key="6">
    <source>
        <dbReference type="EMBL" id="MCS5727864.1"/>
    </source>
</evidence>
<dbReference type="InterPro" id="IPR008920">
    <property type="entry name" value="TF_FadR/GntR_C"/>
</dbReference>
<protein>
    <submittedName>
        <fullName evidence="6">GntR family transcriptional regulator</fullName>
    </submittedName>
</protein>
<keyword evidence="2" id="KW-0238">DNA-binding</keyword>
<dbReference type="SUPFAM" id="SSF48008">
    <property type="entry name" value="GntR ligand-binding domain-like"/>
    <property type="match status" value="1"/>
</dbReference>
<dbReference type="InterPro" id="IPR036388">
    <property type="entry name" value="WH-like_DNA-bd_sf"/>
</dbReference>
<sequence length="269" mass="28994">MNASLEPGVVPREPGAVPREYGDRVARTGAGGGSAGAYESLRSAILSLELLPGEGLSERGLEERLAASRTPIRAALMRLENEGLTRRAGRGWQVTPIDLAEVRAVMEYREVIEAAVVGLAVQRADDDELAALRLLAEGSDEPDVRGEAQESSAGSGEAGLRRGGDFHLALARLSRNPFLVEGMADSLTRLSRTRWLEVRTAESRAQARAEHLEIVAAVRARDAGRASALVVAHSRGTRDRLLDHLAEERRRLRGRGFAIIESSETPPAL</sequence>
<dbReference type="Pfam" id="PF07729">
    <property type="entry name" value="FCD"/>
    <property type="match status" value="1"/>
</dbReference>
<keyword evidence="7" id="KW-1185">Reference proteome</keyword>
<evidence type="ECO:0000313" key="7">
    <source>
        <dbReference type="Proteomes" id="UP001165587"/>
    </source>
</evidence>
<proteinExistence type="predicted"/>
<accession>A0AA42BWC5</accession>
<keyword evidence="1" id="KW-0805">Transcription regulation</keyword>
<dbReference type="InterPro" id="IPR000524">
    <property type="entry name" value="Tscrpt_reg_HTH_GntR"/>
</dbReference>
<comment type="caution">
    <text evidence="6">The sequence shown here is derived from an EMBL/GenBank/DDBJ whole genome shotgun (WGS) entry which is preliminary data.</text>
</comment>
<dbReference type="PROSITE" id="PS50949">
    <property type="entry name" value="HTH_GNTR"/>
    <property type="match status" value="1"/>
</dbReference>
<dbReference type="InterPro" id="IPR011711">
    <property type="entry name" value="GntR_C"/>
</dbReference>
<dbReference type="SMART" id="SM00895">
    <property type="entry name" value="FCD"/>
    <property type="match status" value="1"/>
</dbReference>